<dbReference type="InterPro" id="IPR011520">
    <property type="entry name" value="Vg_fam"/>
</dbReference>
<feature type="region of interest" description="Disordered" evidence="6">
    <location>
        <begin position="126"/>
        <end position="168"/>
    </location>
</feature>
<dbReference type="GeneID" id="109531315"/>
<evidence type="ECO:0000256" key="6">
    <source>
        <dbReference type="SAM" id="MobiDB-lite"/>
    </source>
</evidence>
<evidence type="ECO:0000313" key="7">
    <source>
        <dbReference type="Ensembl" id="ENSHCOP00000021410.1"/>
    </source>
</evidence>
<feature type="compositionally biased region" description="Polar residues" evidence="6">
    <location>
        <begin position="138"/>
        <end position="148"/>
    </location>
</feature>
<keyword evidence="2" id="KW-0805">Transcription regulation</keyword>
<dbReference type="Proteomes" id="UP000264820">
    <property type="component" value="Unplaced"/>
</dbReference>
<keyword evidence="4" id="KW-0539">Nucleus</keyword>
<dbReference type="AlphaFoldDB" id="A0A3Q2YRE7"/>
<proteinExistence type="inferred from homology"/>
<dbReference type="PANTHER" id="PTHR15950">
    <property type="entry name" value="TRANSCRIPTION COFACTOR VESTIGIAL-LIKE PROTEIN"/>
    <property type="match status" value="1"/>
</dbReference>
<dbReference type="Ensembl" id="ENSHCOT00000003703.1">
    <property type="protein sequence ID" value="ENSHCOP00000021410.1"/>
    <property type="gene ID" value="ENSHCOG00000008220.1"/>
</dbReference>
<comment type="subcellular location">
    <subcellularLocation>
        <location evidence="1">Nucleus</location>
    </subcellularLocation>
</comment>
<evidence type="ECO:0000256" key="3">
    <source>
        <dbReference type="ARBA" id="ARBA00023163"/>
    </source>
</evidence>
<evidence type="ECO:0000256" key="2">
    <source>
        <dbReference type="ARBA" id="ARBA00023015"/>
    </source>
</evidence>
<evidence type="ECO:0000256" key="5">
    <source>
        <dbReference type="ARBA" id="ARBA00025784"/>
    </source>
</evidence>
<dbReference type="RefSeq" id="XP_019751113.1">
    <property type="nucleotide sequence ID" value="XM_019895554.1"/>
</dbReference>
<feature type="compositionally biased region" description="Polar residues" evidence="6">
    <location>
        <begin position="158"/>
        <end position="168"/>
    </location>
</feature>
<comment type="similarity">
    <text evidence="5">Belongs to the vestigial family.</text>
</comment>
<dbReference type="OrthoDB" id="10069705at2759"/>
<organism evidence="7 8">
    <name type="scientific">Hippocampus comes</name>
    <name type="common">Tiger tail seahorse</name>
    <dbReference type="NCBI Taxonomy" id="109280"/>
    <lineage>
        <taxon>Eukaryota</taxon>
        <taxon>Metazoa</taxon>
        <taxon>Chordata</taxon>
        <taxon>Craniata</taxon>
        <taxon>Vertebrata</taxon>
        <taxon>Euteleostomi</taxon>
        <taxon>Actinopterygii</taxon>
        <taxon>Neopterygii</taxon>
        <taxon>Teleostei</taxon>
        <taxon>Neoteleostei</taxon>
        <taxon>Acanthomorphata</taxon>
        <taxon>Syngnathiaria</taxon>
        <taxon>Syngnathiformes</taxon>
        <taxon>Syngnathoidei</taxon>
        <taxon>Syngnathidae</taxon>
        <taxon>Hippocampus</taxon>
    </lineage>
</organism>
<dbReference type="PANTHER" id="PTHR15950:SF16">
    <property type="entry name" value="TRANSCRIPTION COFACTOR VESTIGIAL-LIKE PROTEIN 3"/>
    <property type="match status" value="1"/>
</dbReference>
<keyword evidence="3" id="KW-0804">Transcription</keyword>
<dbReference type="GO" id="GO:0005634">
    <property type="term" value="C:nucleus"/>
    <property type="evidence" value="ECO:0007669"/>
    <property type="project" value="UniProtKB-SubCell"/>
</dbReference>
<dbReference type="KEGG" id="hcq:109531315"/>
<dbReference type="CTD" id="389136"/>
<keyword evidence="8" id="KW-1185">Reference proteome</keyword>
<dbReference type="GO" id="GO:0006355">
    <property type="term" value="P:regulation of DNA-templated transcription"/>
    <property type="evidence" value="ECO:0007669"/>
    <property type="project" value="InterPro"/>
</dbReference>
<dbReference type="OMA" id="AKTSVWF"/>
<feature type="region of interest" description="Disordered" evidence="6">
    <location>
        <begin position="287"/>
        <end position="319"/>
    </location>
</feature>
<accession>A0A3Q2YRE7</accession>
<reference evidence="7" key="1">
    <citation type="submission" date="2025-08" db="UniProtKB">
        <authorList>
            <consortium name="Ensembl"/>
        </authorList>
    </citation>
    <scope>IDENTIFICATION</scope>
</reference>
<name>A0A3Q2YRE7_HIPCM</name>
<dbReference type="Pfam" id="PF07545">
    <property type="entry name" value="Vg_Tdu"/>
    <property type="match status" value="1"/>
</dbReference>
<sequence>MSCLDVMYHQSYGAHFLPAEAYKSTYCNHHYQQQQQQRKLSAHSKMHNCSGQQQSGGRGILSRDPCLRPAPGSESGCVSLQDLEVKDGTQPAGAEYLNSRCILFTYFQGDISDVVDEHFSRALSQSAGLNRETKPSRMPQTTVSNSAGSWKDGESLPEGQNSPVWSSTYPSHSATCLPSVSVSVHPEFSPSPISLNHADGGLWAGHMLSQAGLQPLASLTDSWTYSLNSQSASGYPNVHDVYHPHHHAHIHTRHHHHHRPVFHSYPSHGAALESRFSPLLLPGVRNQSQSAASAGSSPHSDSAKTEMDPGSCSPVTASSVPWTPSPLHGSLELYDSAHEQTKAKSSVWF</sequence>
<reference evidence="7" key="2">
    <citation type="submission" date="2025-09" db="UniProtKB">
        <authorList>
            <consortium name="Ensembl"/>
        </authorList>
    </citation>
    <scope>IDENTIFICATION</scope>
</reference>
<dbReference type="GeneTree" id="ENSGT00530000063353"/>
<protein>
    <submittedName>
        <fullName evidence="7">Vestigial like family member 3</fullName>
    </submittedName>
</protein>
<evidence type="ECO:0000256" key="4">
    <source>
        <dbReference type="ARBA" id="ARBA00023242"/>
    </source>
</evidence>
<feature type="compositionally biased region" description="Low complexity" evidence="6">
    <location>
        <begin position="288"/>
        <end position="300"/>
    </location>
</feature>
<feature type="region of interest" description="Disordered" evidence="6">
    <location>
        <begin position="37"/>
        <end position="63"/>
    </location>
</feature>
<evidence type="ECO:0000256" key="1">
    <source>
        <dbReference type="ARBA" id="ARBA00004123"/>
    </source>
</evidence>
<evidence type="ECO:0000313" key="8">
    <source>
        <dbReference type="Proteomes" id="UP000264820"/>
    </source>
</evidence>